<keyword evidence="1" id="KW-1133">Transmembrane helix</keyword>
<dbReference type="Pfam" id="PF14559">
    <property type="entry name" value="TPR_19"/>
    <property type="match status" value="1"/>
</dbReference>
<dbReference type="EMBL" id="JAVRIE010000002">
    <property type="protein sequence ID" value="MDT0582238.1"/>
    <property type="molecule type" value="Genomic_DNA"/>
</dbReference>
<sequence>MSVVNKMLKDLEQREGNRIYEADYVPIESNSAKSRRFFVGGTLVVIATAIAVWLLLPSEEKEATILAKAPLSNLTILPPNATLDAEKVEEKADTVNMQDLDANTVASLSNSPQVVPTDASAEAVKKSVPESAPVTPKVIQTAAVKPAKVSPTKDTEVEIVQTKTIQAAIIAESTQEPEPVIRVAKETKQAEGVFSVSSNMKSTSNNRMLEQQIQLSLQNGDTPAAIKDLNELISLEPRNVSARKRLASLLFANGDPVRAAMLLHQGLQLNPEDSSMRLMQARLLFREKKNIQALALLKEHPQMVIADDELLSFRAALAEKQSDYQTSHEDYSTLLQRQPNNARWILGLAISQDKQKMHEQAVSNYRKVKSSNQLSAQVLSFVDGRLAVLAGS</sequence>
<accession>A0AAW8R4Z3</accession>
<keyword evidence="3" id="KW-1185">Reference proteome</keyword>
<evidence type="ECO:0000256" key="1">
    <source>
        <dbReference type="SAM" id="Phobius"/>
    </source>
</evidence>
<evidence type="ECO:0000313" key="2">
    <source>
        <dbReference type="EMBL" id="MDT0582238.1"/>
    </source>
</evidence>
<dbReference type="RefSeq" id="WP_311361012.1">
    <property type="nucleotide sequence ID" value="NZ_JAVRIE010000002.1"/>
</dbReference>
<reference evidence="2 3" key="1">
    <citation type="submission" date="2023-09" db="EMBL/GenBank/DDBJ databases">
        <authorList>
            <person name="Rey-Velasco X."/>
        </authorList>
    </citation>
    <scope>NUCLEOTIDE SEQUENCE [LARGE SCALE GENOMIC DNA]</scope>
    <source>
        <strain evidence="2 3">W409</strain>
    </source>
</reference>
<evidence type="ECO:0000313" key="3">
    <source>
        <dbReference type="Proteomes" id="UP001249020"/>
    </source>
</evidence>
<gene>
    <name evidence="2" type="ORF">RM544_06790</name>
</gene>
<dbReference type="SMART" id="SM00028">
    <property type="entry name" value="TPR"/>
    <property type="match status" value="4"/>
</dbReference>
<dbReference type="InterPro" id="IPR011990">
    <property type="entry name" value="TPR-like_helical_dom_sf"/>
</dbReference>
<dbReference type="Proteomes" id="UP001249020">
    <property type="component" value="Unassembled WGS sequence"/>
</dbReference>
<proteinExistence type="predicted"/>
<organism evidence="2 3">
    <name type="scientific">Brumicola blandensis</name>
    <dbReference type="NCBI Taxonomy" id="3075611"/>
    <lineage>
        <taxon>Bacteria</taxon>
        <taxon>Pseudomonadati</taxon>
        <taxon>Pseudomonadota</taxon>
        <taxon>Gammaproteobacteria</taxon>
        <taxon>Alteromonadales</taxon>
        <taxon>Alteromonadaceae</taxon>
        <taxon>Brumicola</taxon>
    </lineage>
</organism>
<dbReference type="InterPro" id="IPR019734">
    <property type="entry name" value="TPR_rpt"/>
</dbReference>
<dbReference type="SUPFAM" id="SSF48452">
    <property type="entry name" value="TPR-like"/>
    <property type="match status" value="1"/>
</dbReference>
<dbReference type="AlphaFoldDB" id="A0AAW8R4Z3"/>
<name>A0AAW8R4Z3_9ALTE</name>
<dbReference type="Gene3D" id="1.25.40.10">
    <property type="entry name" value="Tetratricopeptide repeat domain"/>
    <property type="match status" value="1"/>
</dbReference>
<keyword evidence="1" id="KW-0812">Transmembrane</keyword>
<feature type="transmembrane region" description="Helical" evidence="1">
    <location>
        <begin position="37"/>
        <end position="56"/>
    </location>
</feature>
<protein>
    <submittedName>
        <fullName evidence="2">Tetratricopeptide repeat protein</fullName>
    </submittedName>
</protein>
<keyword evidence="1" id="KW-0472">Membrane</keyword>
<comment type="caution">
    <text evidence="2">The sequence shown here is derived from an EMBL/GenBank/DDBJ whole genome shotgun (WGS) entry which is preliminary data.</text>
</comment>